<evidence type="ECO:0000256" key="4">
    <source>
        <dbReference type="ARBA" id="ARBA00022737"/>
    </source>
</evidence>
<feature type="signal peptide" evidence="7">
    <location>
        <begin position="1"/>
        <end position="23"/>
    </location>
</feature>
<dbReference type="Proteomes" id="UP000631114">
    <property type="component" value="Unassembled WGS sequence"/>
</dbReference>
<name>A0A835LK75_9MAGN</name>
<feature type="chain" id="PRO_5032784069" description="Gnk2-homologous domain-containing protein" evidence="7">
    <location>
        <begin position="24"/>
        <end position="249"/>
    </location>
</feature>
<evidence type="ECO:0000256" key="6">
    <source>
        <dbReference type="ARBA" id="ARBA00038515"/>
    </source>
</evidence>
<sequence>MSSMNLGPLYLLSFTLLLHGVIGVDPLLSICFNSLNFTSGSPYSSNLNTVLNQLNIKVPPTGFGLSSVGYSQDTVNGLALCRGETSRADCKSCVNTASAEIQQRCPNDKGAIIWYDHCLLKYSNVNFFGTIDYQNKFFLFNVQTVNDTESFNQKTKKFLSKLSDKASGSSKLFATGKTSLGKLEKTTNVTSQKLYGLVQCTRDLSNSQCKKCLDDVISELPSCCDGKRGGRVVGGSCNFRYELYPFVKS</sequence>
<dbReference type="InterPro" id="IPR002902">
    <property type="entry name" value="GNK2"/>
</dbReference>
<dbReference type="Gene3D" id="3.30.430.20">
    <property type="entry name" value="Gnk2 domain, C-X8-C-X2-C motif"/>
    <property type="match status" value="2"/>
</dbReference>
<dbReference type="FunFam" id="3.30.430.20:FF:000012">
    <property type="entry name" value="Cysteine-rich receptor-like protein kinase 25"/>
    <property type="match status" value="1"/>
</dbReference>
<comment type="similarity">
    <text evidence="6">Belongs to the cysteine-rich repeat secretory protein family.</text>
</comment>
<evidence type="ECO:0000256" key="2">
    <source>
        <dbReference type="ARBA" id="ARBA00022525"/>
    </source>
</evidence>
<evidence type="ECO:0000313" key="10">
    <source>
        <dbReference type="Proteomes" id="UP000631114"/>
    </source>
</evidence>
<dbReference type="InterPro" id="IPR038408">
    <property type="entry name" value="GNK2_sf"/>
</dbReference>
<evidence type="ECO:0000256" key="3">
    <source>
        <dbReference type="ARBA" id="ARBA00022729"/>
    </source>
</evidence>
<accession>A0A835LK75</accession>
<keyword evidence="5" id="KW-0325">Glycoprotein</keyword>
<evidence type="ECO:0000256" key="1">
    <source>
        <dbReference type="ARBA" id="ARBA00004613"/>
    </source>
</evidence>
<proteinExistence type="inferred from homology"/>
<reference evidence="9 10" key="1">
    <citation type="submission" date="2020-10" db="EMBL/GenBank/DDBJ databases">
        <title>The Coptis chinensis genome and diversification of protoberbering-type alkaloids.</title>
        <authorList>
            <person name="Wang B."/>
            <person name="Shu S."/>
            <person name="Song C."/>
            <person name="Liu Y."/>
        </authorList>
    </citation>
    <scope>NUCLEOTIDE SEQUENCE [LARGE SCALE GENOMIC DNA]</scope>
    <source>
        <strain evidence="9">HL-2020</strain>
        <tissue evidence="9">Leaf</tissue>
    </source>
</reference>
<gene>
    <name evidence="9" type="ORF">IFM89_000610</name>
</gene>
<feature type="domain" description="Gnk2-homologous" evidence="8">
    <location>
        <begin position="133"/>
        <end position="246"/>
    </location>
</feature>
<evidence type="ECO:0000256" key="5">
    <source>
        <dbReference type="ARBA" id="ARBA00023180"/>
    </source>
</evidence>
<dbReference type="PANTHER" id="PTHR32411:SF43">
    <property type="entry name" value="CYSTEINE-RICH REPEAT SECRETORY PROTEIN 38"/>
    <property type="match status" value="1"/>
</dbReference>
<comment type="subcellular location">
    <subcellularLocation>
        <location evidence="1">Secreted</location>
    </subcellularLocation>
</comment>
<dbReference type="GO" id="GO:0005576">
    <property type="term" value="C:extracellular region"/>
    <property type="evidence" value="ECO:0007669"/>
    <property type="project" value="UniProtKB-SubCell"/>
</dbReference>
<dbReference type="CDD" id="cd23509">
    <property type="entry name" value="Gnk2-like"/>
    <property type="match status" value="2"/>
</dbReference>
<dbReference type="InterPro" id="IPR050581">
    <property type="entry name" value="CRR_secretory_protein"/>
</dbReference>
<keyword evidence="3 7" id="KW-0732">Signal</keyword>
<dbReference type="Pfam" id="PF01657">
    <property type="entry name" value="Stress-antifung"/>
    <property type="match status" value="2"/>
</dbReference>
<dbReference type="OrthoDB" id="696781at2759"/>
<evidence type="ECO:0000313" key="9">
    <source>
        <dbReference type="EMBL" id="KAF9595522.1"/>
    </source>
</evidence>
<dbReference type="AlphaFoldDB" id="A0A835LK75"/>
<evidence type="ECO:0000259" key="8">
    <source>
        <dbReference type="PROSITE" id="PS51473"/>
    </source>
</evidence>
<dbReference type="FunFam" id="3.30.430.20:FF:000009">
    <property type="entry name" value="Cysteine-rich receptor-like protein kinase 28"/>
    <property type="match status" value="1"/>
</dbReference>
<keyword evidence="10" id="KW-1185">Reference proteome</keyword>
<dbReference type="PROSITE" id="PS51473">
    <property type="entry name" value="GNK2"/>
    <property type="match status" value="2"/>
</dbReference>
<dbReference type="PANTHER" id="PTHR32411">
    <property type="entry name" value="CYSTEINE-RICH REPEAT SECRETORY PROTEIN 38-RELATED"/>
    <property type="match status" value="1"/>
</dbReference>
<comment type="caution">
    <text evidence="9">The sequence shown here is derived from an EMBL/GenBank/DDBJ whole genome shotgun (WGS) entry which is preliminary data.</text>
</comment>
<dbReference type="EMBL" id="JADFTS010000007">
    <property type="protein sequence ID" value="KAF9595522.1"/>
    <property type="molecule type" value="Genomic_DNA"/>
</dbReference>
<keyword evidence="4" id="KW-0677">Repeat</keyword>
<organism evidence="9 10">
    <name type="scientific">Coptis chinensis</name>
    <dbReference type="NCBI Taxonomy" id="261450"/>
    <lineage>
        <taxon>Eukaryota</taxon>
        <taxon>Viridiplantae</taxon>
        <taxon>Streptophyta</taxon>
        <taxon>Embryophyta</taxon>
        <taxon>Tracheophyta</taxon>
        <taxon>Spermatophyta</taxon>
        <taxon>Magnoliopsida</taxon>
        <taxon>Ranunculales</taxon>
        <taxon>Ranunculaceae</taxon>
        <taxon>Coptidoideae</taxon>
        <taxon>Coptis</taxon>
    </lineage>
</organism>
<evidence type="ECO:0000256" key="7">
    <source>
        <dbReference type="SAM" id="SignalP"/>
    </source>
</evidence>
<feature type="domain" description="Gnk2-homologous" evidence="8">
    <location>
        <begin position="25"/>
        <end position="127"/>
    </location>
</feature>
<protein>
    <recommendedName>
        <fullName evidence="8">Gnk2-homologous domain-containing protein</fullName>
    </recommendedName>
</protein>
<keyword evidence="2" id="KW-0964">Secreted</keyword>